<reference evidence="1" key="1">
    <citation type="submission" date="2021-01" db="EMBL/GenBank/DDBJ databases">
        <title>Whole genome shotgun sequence of Planotetraspora silvatica NBRC 100141.</title>
        <authorList>
            <person name="Komaki H."/>
            <person name="Tamura T."/>
        </authorList>
    </citation>
    <scope>NUCLEOTIDE SEQUENCE</scope>
    <source>
        <strain evidence="1">NBRC 100141</strain>
    </source>
</reference>
<proteinExistence type="predicted"/>
<comment type="caution">
    <text evidence="1">The sequence shown here is derived from an EMBL/GenBank/DDBJ whole genome shotgun (WGS) entry which is preliminary data.</text>
</comment>
<sequence>MCAQGYTCVPAPKQCFTTPCPQFDCVPVATAATPRSGASVVLGVFAQVGSPGTRTVFVRSAPTATPVFVRTTRTTTPVVIRTTRTTTQTTSPVLVSTTQTTTQTQTTQTQTTQTQTTGPVLAGTTQAITPVP</sequence>
<protein>
    <submittedName>
        <fullName evidence="1">Uncharacterized protein</fullName>
    </submittedName>
</protein>
<organism evidence="1 2">
    <name type="scientific">Planotetraspora silvatica</name>
    <dbReference type="NCBI Taxonomy" id="234614"/>
    <lineage>
        <taxon>Bacteria</taxon>
        <taxon>Bacillati</taxon>
        <taxon>Actinomycetota</taxon>
        <taxon>Actinomycetes</taxon>
        <taxon>Streptosporangiales</taxon>
        <taxon>Streptosporangiaceae</taxon>
        <taxon>Planotetraspora</taxon>
    </lineage>
</organism>
<evidence type="ECO:0000313" key="2">
    <source>
        <dbReference type="Proteomes" id="UP000644610"/>
    </source>
</evidence>
<dbReference type="AlphaFoldDB" id="A0A8J3XKM4"/>
<dbReference type="EMBL" id="BOOQ01000003">
    <property type="protein sequence ID" value="GII44629.1"/>
    <property type="molecule type" value="Genomic_DNA"/>
</dbReference>
<evidence type="ECO:0000313" key="1">
    <source>
        <dbReference type="EMBL" id="GII44629.1"/>
    </source>
</evidence>
<gene>
    <name evidence="1" type="ORF">Psi02_10530</name>
</gene>
<name>A0A8J3XKM4_9ACTN</name>
<accession>A0A8J3XKM4</accession>
<dbReference type="Proteomes" id="UP000644610">
    <property type="component" value="Unassembled WGS sequence"/>
</dbReference>
<keyword evidence="2" id="KW-1185">Reference proteome</keyword>